<gene>
    <name evidence="6" type="ORF">HK097_000692</name>
</gene>
<dbReference type="PANTHER" id="PTHR14577">
    <property type="entry name" value="NUCLEOLAR PROTEIN 12"/>
    <property type="match status" value="1"/>
</dbReference>
<feature type="compositionally biased region" description="Basic and acidic residues" evidence="5">
    <location>
        <begin position="17"/>
        <end position="32"/>
    </location>
</feature>
<evidence type="ECO:0000313" key="7">
    <source>
        <dbReference type="Proteomes" id="UP001212841"/>
    </source>
</evidence>
<feature type="region of interest" description="Disordered" evidence="5">
    <location>
        <begin position="1"/>
        <end position="233"/>
    </location>
</feature>
<evidence type="ECO:0000256" key="3">
    <source>
        <dbReference type="ARBA" id="ARBA00023054"/>
    </source>
</evidence>
<feature type="compositionally biased region" description="Basic and acidic residues" evidence="5">
    <location>
        <begin position="166"/>
        <end position="180"/>
    </location>
</feature>
<sequence>MKNQKKSKSFRSGRPAARPEEVVYDPSARKDYLTGFQKRNQEKKKKAIEYHKQKEKDERRELRKENNKKSLIINDLEKIEAIQRGDINFNSSDEEDNNSDAEEPIEGDHEEETESSSTNPKPRSKRKTKVSTIPSETKITTVTVMEFDPTQDDLDVPVQRSGTVEDGSKDGARAGREKKTAATMKPAIRKVASGSVTKKKSSGGGGGKKRIGSSRKKVGSRSNGKSKTGKRRP</sequence>
<dbReference type="GO" id="GO:0019843">
    <property type="term" value="F:rRNA binding"/>
    <property type="evidence" value="ECO:0007669"/>
    <property type="project" value="TreeGrafter"/>
</dbReference>
<evidence type="ECO:0000256" key="2">
    <source>
        <dbReference type="ARBA" id="ARBA00007175"/>
    </source>
</evidence>
<dbReference type="PANTHER" id="PTHR14577:SF0">
    <property type="entry name" value="NUCLEOLAR PROTEIN 12"/>
    <property type="match status" value="1"/>
</dbReference>
<keyword evidence="4" id="KW-0539">Nucleus</keyword>
<feature type="compositionally biased region" description="Basic residues" evidence="5">
    <location>
        <begin position="1"/>
        <end position="11"/>
    </location>
</feature>
<dbReference type="EMBL" id="JADGJD010000113">
    <property type="protein sequence ID" value="KAJ3054827.1"/>
    <property type="molecule type" value="Genomic_DNA"/>
</dbReference>
<comment type="subcellular location">
    <subcellularLocation>
        <location evidence="1">Nucleus</location>
        <location evidence="1">Nucleolus</location>
    </subcellularLocation>
</comment>
<keyword evidence="7" id="KW-1185">Reference proteome</keyword>
<evidence type="ECO:0000256" key="1">
    <source>
        <dbReference type="ARBA" id="ARBA00004604"/>
    </source>
</evidence>
<feature type="compositionally biased region" description="Acidic residues" evidence="5">
    <location>
        <begin position="92"/>
        <end position="114"/>
    </location>
</feature>
<evidence type="ECO:0000256" key="4">
    <source>
        <dbReference type="ARBA" id="ARBA00023242"/>
    </source>
</evidence>
<accession>A0AAD5SGD6</accession>
<dbReference type="Proteomes" id="UP001212841">
    <property type="component" value="Unassembled WGS sequence"/>
</dbReference>
<organism evidence="6 7">
    <name type="scientific">Rhizophlyctis rosea</name>
    <dbReference type="NCBI Taxonomy" id="64517"/>
    <lineage>
        <taxon>Eukaryota</taxon>
        <taxon>Fungi</taxon>
        <taxon>Fungi incertae sedis</taxon>
        <taxon>Chytridiomycota</taxon>
        <taxon>Chytridiomycota incertae sedis</taxon>
        <taxon>Chytridiomycetes</taxon>
        <taxon>Rhizophlyctidales</taxon>
        <taxon>Rhizophlyctidaceae</taxon>
        <taxon>Rhizophlyctis</taxon>
    </lineage>
</organism>
<evidence type="ECO:0000313" key="6">
    <source>
        <dbReference type="EMBL" id="KAJ3054827.1"/>
    </source>
</evidence>
<keyword evidence="3" id="KW-0175">Coiled coil</keyword>
<name>A0AAD5SGD6_9FUNG</name>
<evidence type="ECO:0008006" key="8">
    <source>
        <dbReference type="Google" id="ProtNLM"/>
    </source>
</evidence>
<reference evidence="6" key="1">
    <citation type="submission" date="2020-05" db="EMBL/GenBank/DDBJ databases">
        <title>Phylogenomic resolution of chytrid fungi.</title>
        <authorList>
            <person name="Stajich J.E."/>
            <person name="Amses K."/>
            <person name="Simmons R."/>
            <person name="Seto K."/>
            <person name="Myers J."/>
            <person name="Bonds A."/>
            <person name="Quandt C.A."/>
            <person name="Barry K."/>
            <person name="Liu P."/>
            <person name="Grigoriev I."/>
            <person name="Longcore J.E."/>
            <person name="James T.Y."/>
        </authorList>
    </citation>
    <scope>NUCLEOTIDE SEQUENCE</scope>
    <source>
        <strain evidence="6">JEL0318</strain>
    </source>
</reference>
<dbReference type="AlphaFoldDB" id="A0AAD5SGD6"/>
<dbReference type="Pfam" id="PF09805">
    <property type="entry name" value="Nop25"/>
    <property type="match status" value="1"/>
</dbReference>
<protein>
    <recommendedName>
        <fullName evidence="8">Nucleolar protein 12</fullName>
    </recommendedName>
</protein>
<feature type="compositionally biased region" description="Polar residues" evidence="5">
    <location>
        <begin position="130"/>
        <end position="143"/>
    </location>
</feature>
<proteinExistence type="inferred from homology"/>
<comment type="similarity">
    <text evidence="2">Belongs to the RRP17 family.</text>
</comment>
<dbReference type="InterPro" id="IPR019186">
    <property type="entry name" value="Nucleolar_protein_12"/>
</dbReference>
<feature type="compositionally biased region" description="Basic residues" evidence="5">
    <location>
        <begin position="197"/>
        <end position="219"/>
    </location>
</feature>
<evidence type="ECO:0000256" key="5">
    <source>
        <dbReference type="SAM" id="MobiDB-lite"/>
    </source>
</evidence>
<comment type="caution">
    <text evidence="6">The sequence shown here is derived from an EMBL/GenBank/DDBJ whole genome shotgun (WGS) entry which is preliminary data.</text>
</comment>
<feature type="compositionally biased region" description="Basic and acidic residues" evidence="5">
    <location>
        <begin position="47"/>
        <end position="68"/>
    </location>
</feature>
<dbReference type="GO" id="GO:0005730">
    <property type="term" value="C:nucleolus"/>
    <property type="evidence" value="ECO:0007669"/>
    <property type="project" value="UniProtKB-SubCell"/>
</dbReference>